<reference evidence="6" key="1">
    <citation type="submission" date="2023-06" db="EMBL/GenBank/DDBJ databases">
        <authorList>
            <person name="Wang X."/>
            <person name="Li Z."/>
        </authorList>
    </citation>
    <scope>NUCLEOTIDE SEQUENCE</scope>
    <source>
        <strain evidence="6">SAG1</strain>
    </source>
</reference>
<proteinExistence type="evidence at transcript level"/>
<feature type="signal peptide" evidence="4">
    <location>
        <begin position="1"/>
        <end position="20"/>
    </location>
</feature>
<dbReference type="EMBL" id="OR187468">
    <property type="protein sequence ID" value="WJK71408.1"/>
    <property type="molecule type" value="mRNA"/>
</dbReference>
<feature type="chain" id="PRO_5041427069" evidence="4">
    <location>
        <begin position="21"/>
        <end position="690"/>
    </location>
</feature>
<dbReference type="InterPro" id="IPR001547">
    <property type="entry name" value="Glyco_hydro_5"/>
</dbReference>
<keyword evidence="2" id="KW-0378">Hydrolase</keyword>
<organism evidence="6">
    <name type="scientific">Diplodinium flabellum</name>
    <dbReference type="NCBI Taxonomy" id="2892824"/>
    <lineage>
        <taxon>Eukaryota</taxon>
        <taxon>Sar</taxon>
        <taxon>Alveolata</taxon>
        <taxon>Ciliophora</taxon>
        <taxon>Intramacronucleata</taxon>
        <taxon>Litostomatea</taxon>
        <taxon>Trichostomatia</taxon>
        <taxon>Entodiniomorphida</taxon>
        <taxon>Ophryoscolecidae</taxon>
        <taxon>Diplodinium</taxon>
    </lineage>
</organism>
<evidence type="ECO:0000256" key="1">
    <source>
        <dbReference type="ARBA" id="ARBA00005641"/>
    </source>
</evidence>
<dbReference type="AlphaFoldDB" id="A0AA49FPK5"/>
<name>A0AA49FPK5_9CILI</name>
<dbReference type="Gene3D" id="2.60.120.260">
    <property type="entry name" value="Galactose-binding domain-like"/>
    <property type="match status" value="1"/>
</dbReference>
<protein>
    <submittedName>
        <fullName evidence="6">Mannan endo-1,4-beta-mannosidase</fullName>
    </submittedName>
</protein>
<dbReference type="GO" id="GO:0004553">
    <property type="term" value="F:hydrolase activity, hydrolyzing O-glycosyl compounds"/>
    <property type="evidence" value="ECO:0007669"/>
    <property type="project" value="InterPro"/>
</dbReference>
<sequence length="690" mass="77260">MEFIKIFLLLFLSLINFSSNQKGKGIHVSGNKLLDGNGEEFIFRGVNLPHAWFTDKTELSIKDISSLGANSARIVLASGDLYPKTSYDELEKIINWCEKYELICVLELHDFTGSDDPNDIIEKALNYWNEVKDLLNDHKDYIIVNIANEWEGSWDKGSLWSDTYISAIKDMRDNGIENSIMIDASGYGQETGPIINDAKKILEADQNKNIIFSYHVYSVLGKDDNSLKTGLDGLKNTGVCWIVGEFGWWQNGGDVVYKTLTDYCNKNNIGWIAWSWAGNGGIDRVLDLASPRTFSKDDLTGWGEYIFYSEYGIQRTAKLAYTYKSYNGEKHEIVDEVTGIDIPDSPSGKNTSLEVPMDAGELINYEWKFGINGDADAEPTVSTMEKLSNGGIRANIDLSAENYPTLLVFKEKGYDLSSISNINLIIRNNNANAVQIDLILKAGSTFKWYEPNKPTPYIDIPGMMTQMITFNIEAVGEDLSDVKQISFRIQPSSGKIGNPVDFCHMGFDESEDSFSEEIAEMNRPKSADYFTWAYPDNSATGTPPESVKVENEGNIYGGCQTETRPGLGIGLDFTNYKMIKATLTNKGDSPVHCNIIVKTGNGWRWAESAGATKLGGEENQEQIIDGGESVDVYYYLLHSFWKTQNVNWKYEDKLVDLDDVRAIEFKIYNGGEAAKGVFEISNFEVLVNEK</sequence>
<dbReference type="GO" id="GO:0009251">
    <property type="term" value="P:glucan catabolic process"/>
    <property type="evidence" value="ECO:0007669"/>
    <property type="project" value="TreeGrafter"/>
</dbReference>
<dbReference type="PANTHER" id="PTHR34142:SF1">
    <property type="entry name" value="GLYCOSIDE HYDROLASE FAMILY 5 DOMAIN-CONTAINING PROTEIN"/>
    <property type="match status" value="1"/>
</dbReference>
<dbReference type="SUPFAM" id="SSF51445">
    <property type="entry name" value="(Trans)glycosidases"/>
    <property type="match status" value="1"/>
</dbReference>
<dbReference type="Gene3D" id="3.20.20.80">
    <property type="entry name" value="Glycosidases"/>
    <property type="match status" value="1"/>
</dbReference>
<evidence type="ECO:0000256" key="2">
    <source>
        <dbReference type="ARBA" id="ARBA00022801"/>
    </source>
</evidence>
<gene>
    <name evidence="6" type="primary">Man1A</name>
</gene>
<comment type="similarity">
    <text evidence="1">Belongs to the glycosyl hydrolase 5 (cellulase A) family.</text>
</comment>
<dbReference type="Pfam" id="PF00150">
    <property type="entry name" value="Cellulase"/>
    <property type="match status" value="1"/>
</dbReference>
<keyword evidence="4" id="KW-0732">Signal</keyword>
<feature type="domain" description="Glycoside hydrolase family 5" evidence="5">
    <location>
        <begin position="34"/>
        <end position="279"/>
    </location>
</feature>
<evidence type="ECO:0000256" key="3">
    <source>
        <dbReference type="ARBA" id="ARBA00023295"/>
    </source>
</evidence>
<dbReference type="PANTHER" id="PTHR34142">
    <property type="entry name" value="ENDO-BETA-1,4-GLUCANASE A"/>
    <property type="match status" value="1"/>
</dbReference>
<keyword evidence="3" id="KW-0326">Glycosidase</keyword>
<evidence type="ECO:0000256" key="4">
    <source>
        <dbReference type="SAM" id="SignalP"/>
    </source>
</evidence>
<evidence type="ECO:0000259" key="5">
    <source>
        <dbReference type="Pfam" id="PF00150"/>
    </source>
</evidence>
<evidence type="ECO:0000313" key="6">
    <source>
        <dbReference type="EMBL" id="WJK71408.1"/>
    </source>
</evidence>
<dbReference type="InterPro" id="IPR017853">
    <property type="entry name" value="GH"/>
</dbReference>
<accession>A0AA49FPK5</accession>